<protein>
    <submittedName>
        <fullName evidence="2">Uncharacterized protein LOC108566944</fullName>
    </submittedName>
</protein>
<dbReference type="GeneID" id="108566944"/>
<gene>
    <name evidence="2" type="primary">LOC108566944</name>
</gene>
<evidence type="ECO:0000313" key="1">
    <source>
        <dbReference type="Proteomes" id="UP000695000"/>
    </source>
</evidence>
<keyword evidence="1" id="KW-1185">Reference proteome</keyword>
<dbReference type="Proteomes" id="UP000695000">
    <property type="component" value="Unplaced"/>
</dbReference>
<organism evidence="1 2">
    <name type="scientific">Nicrophorus vespilloides</name>
    <name type="common">Boreal carrion beetle</name>
    <dbReference type="NCBI Taxonomy" id="110193"/>
    <lineage>
        <taxon>Eukaryota</taxon>
        <taxon>Metazoa</taxon>
        <taxon>Ecdysozoa</taxon>
        <taxon>Arthropoda</taxon>
        <taxon>Hexapoda</taxon>
        <taxon>Insecta</taxon>
        <taxon>Pterygota</taxon>
        <taxon>Neoptera</taxon>
        <taxon>Endopterygota</taxon>
        <taxon>Coleoptera</taxon>
        <taxon>Polyphaga</taxon>
        <taxon>Staphyliniformia</taxon>
        <taxon>Silphidae</taxon>
        <taxon>Nicrophorinae</taxon>
        <taxon>Nicrophorus</taxon>
    </lineage>
</organism>
<dbReference type="RefSeq" id="XP_017782579.1">
    <property type="nucleotide sequence ID" value="XM_017927090.1"/>
</dbReference>
<evidence type="ECO:0000313" key="2">
    <source>
        <dbReference type="RefSeq" id="XP_017782579.1"/>
    </source>
</evidence>
<proteinExistence type="predicted"/>
<accession>A0ABM1N6X9</accession>
<name>A0ABM1N6X9_NICVS</name>
<reference evidence="2" key="1">
    <citation type="submission" date="2025-08" db="UniProtKB">
        <authorList>
            <consortium name="RefSeq"/>
        </authorList>
    </citation>
    <scope>IDENTIFICATION</scope>
    <source>
        <tissue evidence="2">Whole Larva</tissue>
    </source>
</reference>
<sequence length="232" mass="27664">MMLYEAVQFQRSENYYNNYTSKIKETKPKVQRTKSATNVQRLLNQHQQEGDLSRRGSFVIGQKLRESKWFTHEELRVFCAVIETGFIVQRKDDQEEIEYGIAVWDVGQEKSKNPDHINIYSLYPHKDNFRVKSFLLFEFWPEGTKLRIFNQSDKTENPHSEDVIKDQISYSEQSKQKWHSSEHFTYWCRYGPVQLNHRVRNMTDAKWGNFGINAGLTMLKKRLKRMTSHSTK</sequence>